<evidence type="ECO:0000313" key="2">
    <source>
        <dbReference type="Proteomes" id="UP001589607"/>
    </source>
</evidence>
<evidence type="ECO:0000313" key="1">
    <source>
        <dbReference type="EMBL" id="MFB9096889.1"/>
    </source>
</evidence>
<dbReference type="Proteomes" id="UP001589607">
    <property type="component" value="Unassembled WGS sequence"/>
</dbReference>
<dbReference type="RefSeq" id="WP_262913003.1">
    <property type="nucleotide sequence ID" value="NZ_CBCSGE010000050.1"/>
</dbReference>
<proteinExistence type="predicted"/>
<protein>
    <submittedName>
        <fullName evidence="1">Uncharacterized protein</fullName>
    </submittedName>
</protein>
<sequence length="40" mass="4712">MVSITNQPYDGDAFFSARFDEKDYHLVDIIGPQSWENFEE</sequence>
<reference evidence="1 2" key="1">
    <citation type="submission" date="2024-09" db="EMBL/GenBank/DDBJ databases">
        <authorList>
            <person name="Sun Q."/>
            <person name="Mori K."/>
        </authorList>
    </citation>
    <scope>NUCLEOTIDE SEQUENCE [LARGE SCALE GENOMIC DNA]</scope>
    <source>
        <strain evidence="1 2">CECT 7955</strain>
    </source>
</reference>
<dbReference type="EMBL" id="JBHMEY010000023">
    <property type="protein sequence ID" value="MFB9096889.1"/>
    <property type="molecule type" value="Genomic_DNA"/>
</dbReference>
<keyword evidence="2" id="KW-1185">Reference proteome</keyword>
<organism evidence="1 2">
    <name type="scientific">Flavobacterium jumunjinense</name>
    <dbReference type="NCBI Taxonomy" id="998845"/>
    <lineage>
        <taxon>Bacteria</taxon>
        <taxon>Pseudomonadati</taxon>
        <taxon>Bacteroidota</taxon>
        <taxon>Flavobacteriia</taxon>
        <taxon>Flavobacteriales</taxon>
        <taxon>Flavobacteriaceae</taxon>
        <taxon>Flavobacterium</taxon>
    </lineage>
</organism>
<accession>A0ABV5GND0</accession>
<comment type="caution">
    <text evidence="1">The sequence shown here is derived from an EMBL/GenBank/DDBJ whole genome shotgun (WGS) entry which is preliminary data.</text>
</comment>
<name>A0ABV5GND0_9FLAO</name>
<gene>
    <name evidence="1" type="ORF">ACFFVF_10205</name>
</gene>